<gene>
    <name evidence="2" type="ORF">ACGTZG_00635</name>
</gene>
<dbReference type="Proteomes" id="UP001605989">
    <property type="component" value="Unassembled WGS sequence"/>
</dbReference>
<dbReference type="Pfam" id="PF01844">
    <property type="entry name" value="HNH"/>
    <property type="match status" value="1"/>
</dbReference>
<dbReference type="InterPro" id="IPR003615">
    <property type="entry name" value="HNH_nuc"/>
</dbReference>
<protein>
    <submittedName>
        <fullName evidence="2">HNH endonuclease</fullName>
    </submittedName>
</protein>
<dbReference type="EMBL" id="JBIEKR010000001">
    <property type="protein sequence ID" value="MFG6271692.1"/>
    <property type="molecule type" value="Genomic_DNA"/>
</dbReference>
<dbReference type="InterPro" id="IPR002711">
    <property type="entry name" value="HNH"/>
</dbReference>
<dbReference type="RefSeq" id="WP_113855960.1">
    <property type="nucleotide sequence ID" value="NZ_CP011940.1"/>
</dbReference>
<organism evidence="2 3">
    <name type="scientific">Megasphaera hexanoica</name>
    <dbReference type="NCBI Taxonomy" id="1675036"/>
    <lineage>
        <taxon>Bacteria</taxon>
        <taxon>Bacillati</taxon>
        <taxon>Bacillota</taxon>
        <taxon>Negativicutes</taxon>
        <taxon>Veillonellales</taxon>
        <taxon>Veillonellaceae</taxon>
        <taxon>Megasphaera</taxon>
    </lineage>
</organism>
<accession>A0ABW7DL12</accession>
<keyword evidence="2" id="KW-0378">Hydrolase</keyword>
<evidence type="ECO:0000313" key="2">
    <source>
        <dbReference type="EMBL" id="MFG6271692.1"/>
    </source>
</evidence>
<reference evidence="2 3" key="1">
    <citation type="submission" date="2024-10" db="EMBL/GenBank/DDBJ databases">
        <authorList>
            <person name="Sang B.-I."/>
            <person name="Prabhaharan D."/>
        </authorList>
    </citation>
    <scope>NUCLEOTIDE SEQUENCE [LARGE SCALE GENOMIC DNA]</scope>
    <source>
        <strain evidence="2 3">MH</strain>
    </source>
</reference>
<evidence type="ECO:0000313" key="3">
    <source>
        <dbReference type="Proteomes" id="UP001605989"/>
    </source>
</evidence>
<keyword evidence="2" id="KW-0255">Endonuclease</keyword>
<name>A0ABW7DL12_9FIRM</name>
<proteinExistence type="predicted"/>
<keyword evidence="3" id="KW-1185">Reference proteome</keyword>
<keyword evidence="2" id="KW-0540">Nuclease</keyword>
<dbReference type="Gene3D" id="1.10.30.50">
    <property type="match status" value="1"/>
</dbReference>
<comment type="caution">
    <text evidence="2">The sequence shown here is derived from an EMBL/GenBank/DDBJ whole genome shotgun (WGS) entry which is preliminary data.</text>
</comment>
<feature type="domain" description="HNH" evidence="1">
    <location>
        <begin position="43"/>
        <end position="89"/>
    </location>
</feature>
<dbReference type="GO" id="GO:0004519">
    <property type="term" value="F:endonuclease activity"/>
    <property type="evidence" value="ECO:0007669"/>
    <property type="project" value="UniProtKB-KW"/>
</dbReference>
<dbReference type="CDD" id="cd00085">
    <property type="entry name" value="HNHc"/>
    <property type="match status" value="1"/>
</dbReference>
<evidence type="ECO:0000259" key="1">
    <source>
        <dbReference type="Pfam" id="PF01844"/>
    </source>
</evidence>
<sequence length="216" mass="25425">MVKCDKSPIAPASLEMEKAKGNSGSYRNDDVVKQLKTDFHDKCYICELKGLQDPEIEHLIPHKGNLDLKFDWNNLFWSCGHCNSIKNKRKYDGKIINCCQEDPEKHIKCEYKDREVCITALDKEPTSQSTAELIYEVFNLKNTGMRINKSEYRFKALQKEMNIFYNELQNYEEHKTLMNKRRVMVRLKRDAAFAAFKRTYIRNNTKYAEFQDAVSL</sequence>